<proteinExistence type="predicted"/>
<accession>A0A9N9YUR2</accession>
<dbReference type="EMBL" id="CABFNQ020000758">
    <property type="protein sequence ID" value="CAH0037191.1"/>
    <property type="molecule type" value="Genomic_DNA"/>
</dbReference>
<gene>
    <name evidence="1" type="ORF">CRHIZ90672A_00010600</name>
</gene>
<reference evidence="1" key="1">
    <citation type="submission" date="2021-10" db="EMBL/GenBank/DDBJ databases">
        <authorList>
            <person name="Piombo E."/>
        </authorList>
    </citation>
    <scope>NUCLEOTIDE SEQUENCE</scope>
</reference>
<keyword evidence="2" id="KW-1185">Reference proteome</keyword>
<evidence type="ECO:0000313" key="1">
    <source>
        <dbReference type="EMBL" id="CAH0037191.1"/>
    </source>
</evidence>
<dbReference type="Proteomes" id="UP000696573">
    <property type="component" value="Unassembled WGS sequence"/>
</dbReference>
<dbReference type="AlphaFoldDB" id="A0A9N9YUR2"/>
<name>A0A9N9YUR2_9HYPO</name>
<evidence type="ECO:0000313" key="2">
    <source>
        <dbReference type="Proteomes" id="UP000696573"/>
    </source>
</evidence>
<protein>
    <submittedName>
        <fullName evidence="1">Uncharacterized protein</fullName>
    </submittedName>
</protein>
<comment type="caution">
    <text evidence="1">The sequence shown here is derived from an EMBL/GenBank/DDBJ whole genome shotgun (WGS) entry which is preliminary data.</text>
</comment>
<sequence>MILSDYLNTILNMNHAPNSNWALDPRKPYFETFDKGSSSLSTEVILKI</sequence>
<organism evidence="1 2">
    <name type="scientific">Clonostachys rhizophaga</name>
    <dbReference type="NCBI Taxonomy" id="160324"/>
    <lineage>
        <taxon>Eukaryota</taxon>
        <taxon>Fungi</taxon>
        <taxon>Dikarya</taxon>
        <taxon>Ascomycota</taxon>
        <taxon>Pezizomycotina</taxon>
        <taxon>Sordariomycetes</taxon>
        <taxon>Hypocreomycetidae</taxon>
        <taxon>Hypocreales</taxon>
        <taxon>Bionectriaceae</taxon>
        <taxon>Clonostachys</taxon>
    </lineage>
</organism>